<organism evidence="1 2">
    <name type="scientific">Rotaria magnacalcarata</name>
    <dbReference type="NCBI Taxonomy" id="392030"/>
    <lineage>
        <taxon>Eukaryota</taxon>
        <taxon>Metazoa</taxon>
        <taxon>Spiralia</taxon>
        <taxon>Gnathifera</taxon>
        <taxon>Rotifera</taxon>
        <taxon>Eurotatoria</taxon>
        <taxon>Bdelloidea</taxon>
        <taxon>Philodinida</taxon>
        <taxon>Philodinidae</taxon>
        <taxon>Rotaria</taxon>
    </lineage>
</organism>
<dbReference type="Proteomes" id="UP000663856">
    <property type="component" value="Unassembled WGS sequence"/>
</dbReference>
<evidence type="ECO:0000313" key="1">
    <source>
        <dbReference type="EMBL" id="CAF2128198.1"/>
    </source>
</evidence>
<accession>A0A816W463</accession>
<proteinExistence type="predicted"/>
<feature type="non-terminal residue" evidence="1">
    <location>
        <position position="78"/>
    </location>
</feature>
<dbReference type="AlphaFoldDB" id="A0A816W463"/>
<name>A0A816W463_9BILA</name>
<gene>
    <name evidence="1" type="ORF">WKI299_LOCUS25807</name>
</gene>
<reference evidence="1" key="1">
    <citation type="submission" date="2021-02" db="EMBL/GenBank/DDBJ databases">
        <authorList>
            <person name="Nowell W R."/>
        </authorList>
    </citation>
    <scope>NUCLEOTIDE SEQUENCE</scope>
</reference>
<evidence type="ECO:0000313" key="2">
    <source>
        <dbReference type="Proteomes" id="UP000663856"/>
    </source>
</evidence>
<dbReference type="EMBL" id="CAJNRF010011085">
    <property type="protein sequence ID" value="CAF2128198.1"/>
    <property type="molecule type" value="Genomic_DNA"/>
</dbReference>
<sequence>MPLCTERFLLSLRYLISCKLLGNDAMVDQIIMSSDYRKLEIDEELQCLKERLKLEKISSTKIQHAVETLSIYMKHENW</sequence>
<comment type="caution">
    <text evidence="1">The sequence shown here is derived from an EMBL/GenBank/DDBJ whole genome shotgun (WGS) entry which is preliminary data.</text>
</comment>
<protein>
    <submittedName>
        <fullName evidence="1">Uncharacterized protein</fullName>
    </submittedName>
</protein>